<feature type="region of interest" description="Disordered" evidence="1">
    <location>
        <begin position="68"/>
        <end position="142"/>
    </location>
</feature>
<protein>
    <submittedName>
        <fullName evidence="2">Uncharacterized protein</fullName>
    </submittedName>
</protein>
<name>A0A3P7II03_STRVU</name>
<dbReference type="InterPro" id="IPR006942">
    <property type="entry name" value="TH1"/>
</dbReference>
<evidence type="ECO:0000313" key="2">
    <source>
        <dbReference type="EMBL" id="VDM72831.1"/>
    </source>
</evidence>
<dbReference type="EMBL" id="UYYB01027453">
    <property type="protein sequence ID" value="VDM72831.1"/>
    <property type="molecule type" value="Genomic_DNA"/>
</dbReference>
<evidence type="ECO:0000256" key="1">
    <source>
        <dbReference type="SAM" id="MobiDB-lite"/>
    </source>
</evidence>
<dbReference type="Proteomes" id="UP000270094">
    <property type="component" value="Unassembled WGS sequence"/>
</dbReference>
<dbReference type="GO" id="GO:0045892">
    <property type="term" value="P:negative regulation of DNA-templated transcription"/>
    <property type="evidence" value="ECO:0007669"/>
    <property type="project" value="InterPro"/>
</dbReference>
<feature type="compositionally biased region" description="Basic residues" evidence="1">
    <location>
        <begin position="82"/>
        <end position="91"/>
    </location>
</feature>
<dbReference type="AlphaFoldDB" id="A0A3P7II03"/>
<proteinExistence type="predicted"/>
<gene>
    <name evidence="2" type="ORF">SVUK_LOCUS7829</name>
</gene>
<reference evidence="2 3" key="1">
    <citation type="submission" date="2018-11" db="EMBL/GenBank/DDBJ databases">
        <authorList>
            <consortium name="Pathogen Informatics"/>
        </authorList>
    </citation>
    <scope>NUCLEOTIDE SEQUENCE [LARGE SCALE GENOMIC DNA]</scope>
</reference>
<organism evidence="2 3">
    <name type="scientific">Strongylus vulgaris</name>
    <name type="common">Blood worm</name>
    <dbReference type="NCBI Taxonomy" id="40348"/>
    <lineage>
        <taxon>Eukaryota</taxon>
        <taxon>Metazoa</taxon>
        <taxon>Ecdysozoa</taxon>
        <taxon>Nematoda</taxon>
        <taxon>Chromadorea</taxon>
        <taxon>Rhabditida</taxon>
        <taxon>Rhabditina</taxon>
        <taxon>Rhabditomorpha</taxon>
        <taxon>Strongyloidea</taxon>
        <taxon>Strongylidae</taxon>
        <taxon>Strongylus</taxon>
    </lineage>
</organism>
<feature type="compositionally biased region" description="Basic and acidic residues" evidence="1">
    <location>
        <begin position="97"/>
        <end position="132"/>
    </location>
</feature>
<dbReference type="GO" id="GO:0005634">
    <property type="term" value="C:nucleus"/>
    <property type="evidence" value="ECO:0007669"/>
    <property type="project" value="InterPro"/>
</dbReference>
<sequence length="142" mass="15767">MPSCEIHEGNVVVPAPEAIMEPGVADALRIYLEEGSGCTETAIEAMVSGYQAYAQSVNMMSDWLTTLGDVPPEEPVPVVQPKKTKRGRRGAKQAAAKKAEEEEAKRKEEEKAKELDTPKSPTKKHETERKLEPFYGRMGKFY</sequence>
<evidence type="ECO:0000313" key="3">
    <source>
        <dbReference type="Proteomes" id="UP000270094"/>
    </source>
</evidence>
<accession>A0A3P7II03</accession>
<dbReference type="OrthoDB" id="511287at2759"/>
<keyword evidence="3" id="KW-1185">Reference proteome</keyword>
<dbReference type="Pfam" id="PF04858">
    <property type="entry name" value="TH1"/>
    <property type="match status" value="1"/>
</dbReference>